<evidence type="ECO:0000313" key="2">
    <source>
        <dbReference type="EMBL" id="MDT8843127.1"/>
    </source>
</evidence>
<name>A0AAP5QJ12_9BURK</name>
<sequence length="151" mass="16963">MKHPEAGPTVEWDVVIDQLRAQTRIGIHNHERVAQPVVIDAVLHCRSQALPEEIGECLDYDAFCRMLCAYLDAQTHTDLVEQLAADLLALAFDRFAMLDDAMLTLYKPHAVRSAAQVGVRLRWSRHDFLRRRAHLAAANVAQTTVAETTHA</sequence>
<feature type="domain" description="Dihydroneopterin aldolase/epimerase" evidence="1">
    <location>
        <begin position="14"/>
        <end position="123"/>
    </location>
</feature>
<dbReference type="SMART" id="SM00905">
    <property type="entry name" value="FolB"/>
    <property type="match status" value="1"/>
</dbReference>
<dbReference type="EC" id="4.1.2.25" evidence="2"/>
<dbReference type="Gene3D" id="3.30.1130.10">
    <property type="match status" value="1"/>
</dbReference>
<dbReference type="NCBIfam" id="TIGR00526">
    <property type="entry name" value="folB_dom"/>
    <property type="match status" value="1"/>
</dbReference>
<dbReference type="AlphaFoldDB" id="A0AAP5QJ12"/>
<organism evidence="2 3">
    <name type="scientific">Paraburkholderia fungorum</name>
    <dbReference type="NCBI Taxonomy" id="134537"/>
    <lineage>
        <taxon>Bacteria</taxon>
        <taxon>Pseudomonadati</taxon>
        <taxon>Pseudomonadota</taxon>
        <taxon>Betaproteobacteria</taxon>
        <taxon>Burkholderiales</taxon>
        <taxon>Burkholderiaceae</taxon>
        <taxon>Paraburkholderia</taxon>
    </lineage>
</organism>
<evidence type="ECO:0000259" key="1">
    <source>
        <dbReference type="SMART" id="SM00905"/>
    </source>
</evidence>
<dbReference type="InterPro" id="IPR043133">
    <property type="entry name" value="GTP-CH-I_C/QueF"/>
</dbReference>
<protein>
    <submittedName>
        <fullName evidence="2">Dihydroneopterin aldolase</fullName>
        <ecNumber evidence="2">4.1.2.25</ecNumber>
    </submittedName>
</protein>
<evidence type="ECO:0000313" key="3">
    <source>
        <dbReference type="Proteomes" id="UP001246473"/>
    </source>
</evidence>
<gene>
    <name evidence="2" type="ORF">ParKJ_37460</name>
</gene>
<dbReference type="InterPro" id="IPR006157">
    <property type="entry name" value="FolB_dom"/>
</dbReference>
<dbReference type="GO" id="GO:0006760">
    <property type="term" value="P:folic acid-containing compound metabolic process"/>
    <property type="evidence" value="ECO:0007669"/>
    <property type="project" value="InterPro"/>
</dbReference>
<comment type="caution">
    <text evidence="2">The sequence shown here is derived from an EMBL/GenBank/DDBJ whole genome shotgun (WGS) entry which is preliminary data.</text>
</comment>
<dbReference type="SUPFAM" id="SSF55620">
    <property type="entry name" value="Tetrahydrobiopterin biosynthesis enzymes-like"/>
    <property type="match status" value="1"/>
</dbReference>
<dbReference type="GO" id="GO:0004150">
    <property type="term" value="F:dihydroneopterin aldolase activity"/>
    <property type="evidence" value="ECO:0007669"/>
    <property type="project" value="UniProtKB-EC"/>
</dbReference>
<dbReference type="Proteomes" id="UP001246473">
    <property type="component" value="Unassembled WGS sequence"/>
</dbReference>
<dbReference type="Pfam" id="PF02152">
    <property type="entry name" value="FolB"/>
    <property type="match status" value="1"/>
</dbReference>
<reference evidence="2" key="1">
    <citation type="submission" date="2022-08" db="EMBL/GenBank/DDBJ databases">
        <authorList>
            <person name="Kim S.-J."/>
        </authorList>
    </citation>
    <scope>NUCLEOTIDE SEQUENCE</scope>
    <source>
        <strain evidence="2">KJ</strain>
    </source>
</reference>
<keyword evidence="2" id="KW-0456">Lyase</keyword>
<accession>A0AAP5QJ12</accession>
<proteinExistence type="predicted"/>
<dbReference type="RefSeq" id="WP_315697518.1">
    <property type="nucleotide sequence ID" value="NZ_JANSLM010000021.1"/>
</dbReference>
<dbReference type="EMBL" id="JANSLM010000021">
    <property type="protein sequence ID" value="MDT8843127.1"/>
    <property type="molecule type" value="Genomic_DNA"/>
</dbReference>